<dbReference type="PROSITE" id="PS51257">
    <property type="entry name" value="PROKAR_LIPOPROTEIN"/>
    <property type="match status" value="1"/>
</dbReference>
<protein>
    <submittedName>
        <fullName evidence="2">Uncharacterized protein</fullName>
    </submittedName>
</protein>
<sequence>MTPHRPRYNAVVEWKRGWSAVVGTILLLAFTACGAAEPSTDASPEATPPGDSASAAESESPEVRPEPADSFLAWLEASRKPDVDAACEVLTDELVERMLAEMAATGFPGVDTCEDMIELTADLYRAAGSSAEVSIEVQEATDTDAVLFVTYTDSGNCGTVVMAWETGKWMITEQTEECDGD</sequence>
<comment type="caution">
    <text evidence="2">The sequence shown here is derived from an EMBL/GenBank/DDBJ whole genome shotgun (WGS) entry which is preliminary data.</text>
</comment>
<proteinExistence type="predicted"/>
<dbReference type="InParanoid" id="A0A543AV36"/>
<organism evidence="2 3">
    <name type="scientific">Stackebrandtia endophytica</name>
    <dbReference type="NCBI Taxonomy" id="1496996"/>
    <lineage>
        <taxon>Bacteria</taxon>
        <taxon>Bacillati</taxon>
        <taxon>Actinomycetota</taxon>
        <taxon>Actinomycetes</taxon>
        <taxon>Glycomycetales</taxon>
        <taxon>Glycomycetaceae</taxon>
        <taxon>Stackebrandtia</taxon>
    </lineage>
</organism>
<evidence type="ECO:0000256" key="1">
    <source>
        <dbReference type="SAM" id="MobiDB-lite"/>
    </source>
</evidence>
<feature type="region of interest" description="Disordered" evidence="1">
    <location>
        <begin position="37"/>
        <end position="67"/>
    </location>
</feature>
<gene>
    <name evidence="2" type="ORF">FB566_1979</name>
</gene>
<evidence type="ECO:0000313" key="2">
    <source>
        <dbReference type="EMBL" id="TQL76449.1"/>
    </source>
</evidence>
<feature type="compositionally biased region" description="Low complexity" evidence="1">
    <location>
        <begin position="48"/>
        <end position="58"/>
    </location>
</feature>
<dbReference type="AlphaFoldDB" id="A0A543AV36"/>
<accession>A0A543AV36</accession>
<keyword evidence="3" id="KW-1185">Reference proteome</keyword>
<reference evidence="2 3" key="1">
    <citation type="submission" date="2019-06" db="EMBL/GenBank/DDBJ databases">
        <title>Sequencing the genomes of 1000 actinobacteria strains.</title>
        <authorList>
            <person name="Klenk H.-P."/>
        </authorList>
    </citation>
    <scope>NUCLEOTIDE SEQUENCE [LARGE SCALE GENOMIC DNA]</scope>
    <source>
        <strain evidence="2 3">DSM 45928</strain>
    </source>
</reference>
<name>A0A543AV36_9ACTN</name>
<dbReference type="EMBL" id="VFOW01000001">
    <property type="protein sequence ID" value="TQL76449.1"/>
    <property type="molecule type" value="Genomic_DNA"/>
</dbReference>
<dbReference type="Proteomes" id="UP000317043">
    <property type="component" value="Unassembled WGS sequence"/>
</dbReference>
<evidence type="ECO:0000313" key="3">
    <source>
        <dbReference type="Proteomes" id="UP000317043"/>
    </source>
</evidence>